<feature type="region of interest" description="Disordered" evidence="3">
    <location>
        <begin position="1"/>
        <end position="174"/>
    </location>
</feature>
<accession>A0AAV7QVR6</accession>
<evidence type="ECO:0000313" key="5">
    <source>
        <dbReference type="EMBL" id="KAJ1144627.1"/>
    </source>
</evidence>
<dbReference type="PANTHER" id="PTHR21686">
    <property type="entry name" value="DEOXYNUCLEOTIDYLTRANSFERASE TERMINAL-INTERACTING PROTEIN 2"/>
    <property type="match status" value="1"/>
</dbReference>
<evidence type="ECO:0000256" key="3">
    <source>
        <dbReference type="SAM" id="MobiDB-lite"/>
    </source>
</evidence>
<dbReference type="GO" id="GO:0003723">
    <property type="term" value="F:RNA binding"/>
    <property type="evidence" value="ECO:0007669"/>
    <property type="project" value="TreeGrafter"/>
</dbReference>
<comment type="caution">
    <text evidence="5">The sequence shown here is derived from an EMBL/GenBank/DDBJ whole genome shotgun (WGS) entry which is preliminary data.</text>
</comment>
<feature type="region of interest" description="Disordered" evidence="3">
    <location>
        <begin position="372"/>
        <end position="423"/>
    </location>
</feature>
<evidence type="ECO:0000259" key="4">
    <source>
        <dbReference type="Pfam" id="PF08698"/>
    </source>
</evidence>
<dbReference type="InterPro" id="IPR039883">
    <property type="entry name" value="Fcf2/DNTTIP2"/>
</dbReference>
<dbReference type="GO" id="GO:0005730">
    <property type="term" value="C:nucleolus"/>
    <property type="evidence" value="ECO:0007669"/>
    <property type="project" value="UniProtKB-SubCell"/>
</dbReference>
<dbReference type="Pfam" id="PF08698">
    <property type="entry name" value="Fcf2"/>
    <property type="match status" value="1"/>
</dbReference>
<feature type="compositionally biased region" description="Polar residues" evidence="3">
    <location>
        <begin position="118"/>
        <end position="148"/>
    </location>
</feature>
<feature type="compositionally biased region" description="Polar residues" evidence="3">
    <location>
        <begin position="373"/>
        <end position="388"/>
    </location>
</feature>
<gene>
    <name evidence="5" type="ORF">NDU88_010924</name>
</gene>
<proteinExistence type="predicted"/>
<feature type="compositionally biased region" description="Basic residues" evidence="3">
    <location>
        <begin position="473"/>
        <end position="483"/>
    </location>
</feature>
<feature type="domain" description="Fcf2 pre-rRNA processing C-terminal" evidence="4">
    <location>
        <begin position="733"/>
        <end position="826"/>
    </location>
</feature>
<reference evidence="5" key="1">
    <citation type="journal article" date="2022" name="bioRxiv">
        <title>Sequencing and chromosome-scale assembly of the giantPleurodeles waltlgenome.</title>
        <authorList>
            <person name="Brown T."/>
            <person name="Elewa A."/>
            <person name="Iarovenko S."/>
            <person name="Subramanian E."/>
            <person name="Araus A.J."/>
            <person name="Petzold A."/>
            <person name="Susuki M."/>
            <person name="Suzuki K.-i.T."/>
            <person name="Hayashi T."/>
            <person name="Toyoda A."/>
            <person name="Oliveira C."/>
            <person name="Osipova E."/>
            <person name="Leigh N.D."/>
            <person name="Simon A."/>
            <person name="Yun M.H."/>
        </authorList>
    </citation>
    <scope>NUCLEOTIDE SEQUENCE</scope>
    <source>
        <strain evidence="5">20211129_DDA</strain>
        <tissue evidence="5">Liver</tissue>
    </source>
</reference>
<comment type="subcellular location">
    <subcellularLocation>
        <location evidence="1">Nucleus</location>
        <location evidence="1">Nucleolus</location>
    </subcellularLocation>
</comment>
<dbReference type="InterPro" id="IPR014810">
    <property type="entry name" value="Fcf2_C"/>
</dbReference>
<dbReference type="GO" id="GO:0006396">
    <property type="term" value="P:RNA processing"/>
    <property type="evidence" value="ECO:0007669"/>
    <property type="project" value="TreeGrafter"/>
</dbReference>
<name>A0AAV7QVR6_PLEWA</name>
<feature type="compositionally biased region" description="Polar residues" evidence="3">
    <location>
        <begin position="84"/>
        <end position="111"/>
    </location>
</feature>
<dbReference type="EMBL" id="JANPWB010000010">
    <property type="protein sequence ID" value="KAJ1144627.1"/>
    <property type="molecule type" value="Genomic_DNA"/>
</dbReference>
<evidence type="ECO:0000256" key="1">
    <source>
        <dbReference type="ARBA" id="ARBA00004604"/>
    </source>
</evidence>
<dbReference type="PANTHER" id="PTHR21686:SF12">
    <property type="entry name" value="DEOXYNUCLEOTIDYLTRANSFERASE TERMINAL-INTERACTING PROTEIN 2"/>
    <property type="match status" value="1"/>
</dbReference>
<dbReference type="Proteomes" id="UP001066276">
    <property type="component" value="Chromosome 6"/>
</dbReference>
<evidence type="ECO:0000256" key="2">
    <source>
        <dbReference type="ARBA" id="ARBA00023242"/>
    </source>
</evidence>
<keyword evidence="2" id="KW-0539">Nucleus</keyword>
<dbReference type="AlphaFoldDB" id="A0AAV7QVR6"/>
<evidence type="ECO:0000313" key="6">
    <source>
        <dbReference type="Proteomes" id="UP001066276"/>
    </source>
</evidence>
<organism evidence="5 6">
    <name type="scientific">Pleurodeles waltl</name>
    <name type="common">Iberian ribbed newt</name>
    <dbReference type="NCBI Taxonomy" id="8319"/>
    <lineage>
        <taxon>Eukaryota</taxon>
        <taxon>Metazoa</taxon>
        <taxon>Chordata</taxon>
        <taxon>Craniata</taxon>
        <taxon>Vertebrata</taxon>
        <taxon>Euteleostomi</taxon>
        <taxon>Amphibia</taxon>
        <taxon>Batrachia</taxon>
        <taxon>Caudata</taxon>
        <taxon>Salamandroidea</taxon>
        <taxon>Salamandridae</taxon>
        <taxon>Pleurodelinae</taxon>
        <taxon>Pleurodeles</taxon>
    </lineage>
</organism>
<sequence length="851" mass="94825">MVATRRGTVIEPSVEVEDSGAQQTSAESSETVSQRQTRGTKARGAKATSESEVVQDEFDFENKHAIETPHKANTPEPNLAFKTGSKNPSSGDTQSDGEVSEAESTTSTLSGLQAPRVKTTTLNRKVIVSSQRDNVQKVRNTRSVSASKHISESQEEADISEAESSCSISGRTRSRQRVSRLRINPAVESQIEDISDTESCCSVISAGQATKRVTRSRITKSQVDAVPLAQDFNRESTPECQVVTKNKAEDLSDAESWCSGYSTGPTFSRVTRAKIPNSQAETVQQKNDLNKVCISECKKLSKNKPLEISDSESWRSELSPERTARKLTNISPAKSQNRTQHKPIMNSKLASLEKASLDTNVVSVVSTSVSRSAQSKPFNQINSELQSRSEVESQGDELQEDVTLRSPNVTEKRRTRATSRSKLTTLGQLVDESKDESMSEALESEKDTNLKATPCKDVVECLPQYKTVKGSINKKKVSPKKGNKNGLVPQKIDTGLNNDDDCEITNVIESHPANTVIENVLHSTKLNNRTEPVDKLRKNDGSILLLTSDDEGEISDTGSKEEDFVCLLERSRKTTFSTHPVEDSALSGNEMFIIDKAPGLGCNKKFYIDKEKAHDSEIEVEEGESFHEEADDEDNFIDEDESEEILQKPKAGFLLSTSIDTGLSIKDIGGLYIGFDGLKQTPKSSSLKVKEKKHNEEVLKRSIITPDFEKKECVPPYSESLQQLKKKRREERAKTTGDGWFGMKAPELTDELKNDLKALKMRSAIDPKRFYKKNDREGFPKYFQVGTVVDSAVDFYHSRIPMKQRKRTIVEELLADSEFRRYNKKKYQEIMTEKAALAAGKKNRKKKTFRT</sequence>
<feature type="compositionally biased region" description="Polar residues" evidence="3">
    <location>
        <begin position="20"/>
        <end position="37"/>
    </location>
</feature>
<feature type="region of interest" description="Disordered" evidence="3">
    <location>
        <begin position="473"/>
        <end position="494"/>
    </location>
</feature>
<keyword evidence="6" id="KW-1185">Reference proteome</keyword>
<protein>
    <recommendedName>
        <fullName evidence="4">Fcf2 pre-rRNA processing C-terminal domain-containing protein</fullName>
    </recommendedName>
</protein>
<feature type="compositionally biased region" description="Basic and acidic residues" evidence="3">
    <location>
        <begin position="60"/>
        <end position="70"/>
    </location>
</feature>